<dbReference type="RefSeq" id="WP_008067831.1">
    <property type="nucleotide sequence ID" value="NZ_AQWK01000013.1"/>
</dbReference>
<sequence length="317" mass="33354">MTIGRKRDLEGKVIALIGGTGFFGTHLAQELLDRGARLRVASRHPSEGFNVKPLGNLGSVQIVAVDVTKPHTLEVVFTGVDAVVNLVGAFSGDLDAIQGRGAGQVAAIAKARGAKAFVHISAIGADAGSSVAYARTKAEGETAVLAAFPEAVILRPSVLFGVDDTFLNMFGGLMKLPVLPVFAPESQLQPLDVDDAAEAIGNVLAKPEAFAGKTYELAGPEALTVLELNRRIARATGRSPLFWALSDGMAGLLAALPFTPISCDQYALLKNGSAASGSLPGIRDLGVHPRPLELFLERWLVRYRKHGRFGARARSVA</sequence>
<dbReference type="Gene3D" id="3.40.50.720">
    <property type="entry name" value="NAD(P)-binding Rossmann-like Domain"/>
    <property type="match status" value="1"/>
</dbReference>
<gene>
    <name evidence="2" type="ORF">Y88_1610</name>
</gene>
<dbReference type="CDD" id="cd05271">
    <property type="entry name" value="NDUFA9_like_SDR_a"/>
    <property type="match status" value="1"/>
</dbReference>
<dbReference type="HOGENOM" id="CLU_007383_6_5_5"/>
<dbReference type="Proteomes" id="UP000004728">
    <property type="component" value="Unassembled WGS sequence"/>
</dbReference>
<keyword evidence="3" id="KW-1185">Reference proteome</keyword>
<organism evidence="2 3">
    <name type="scientific">Novosphingobium nitrogenifigens DSM 19370</name>
    <dbReference type="NCBI Taxonomy" id="983920"/>
    <lineage>
        <taxon>Bacteria</taxon>
        <taxon>Pseudomonadati</taxon>
        <taxon>Pseudomonadota</taxon>
        <taxon>Alphaproteobacteria</taxon>
        <taxon>Sphingomonadales</taxon>
        <taxon>Sphingomonadaceae</taxon>
        <taxon>Novosphingobium</taxon>
    </lineage>
</organism>
<dbReference type="InterPro" id="IPR036291">
    <property type="entry name" value="NAD(P)-bd_dom_sf"/>
</dbReference>
<dbReference type="OrthoDB" id="9776313at2"/>
<proteinExistence type="predicted"/>
<reference evidence="2 3" key="1">
    <citation type="journal article" date="2012" name="J. Bacteriol.">
        <title>Draft Genome Sequence of Novosphingobium nitrogenifigens Y88T.</title>
        <authorList>
            <person name="Strabala T.J."/>
            <person name="Macdonald L."/>
            <person name="Liu V."/>
            <person name="Smit A.M."/>
        </authorList>
    </citation>
    <scope>NUCLEOTIDE SEQUENCE [LARGE SCALE GENOMIC DNA]</scope>
    <source>
        <strain evidence="2 3">DSM 19370</strain>
    </source>
</reference>
<evidence type="ECO:0000313" key="3">
    <source>
        <dbReference type="Proteomes" id="UP000004728"/>
    </source>
</evidence>
<comment type="caution">
    <text evidence="2">The sequence shown here is derived from an EMBL/GenBank/DDBJ whole genome shotgun (WGS) entry which is preliminary data.</text>
</comment>
<name>F1Z7R3_9SPHN</name>
<dbReference type="GO" id="GO:0044877">
    <property type="term" value="F:protein-containing complex binding"/>
    <property type="evidence" value="ECO:0007669"/>
    <property type="project" value="TreeGrafter"/>
</dbReference>
<evidence type="ECO:0000313" key="2">
    <source>
        <dbReference type="EMBL" id="EGD59361.1"/>
    </source>
</evidence>
<dbReference type="PANTHER" id="PTHR12126">
    <property type="entry name" value="NADH-UBIQUINONE OXIDOREDUCTASE 39 KDA SUBUNIT-RELATED"/>
    <property type="match status" value="1"/>
</dbReference>
<dbReference type="InterPro" id="IPR051207">
    <property type="entry name" value="ComplexI_NDUFA9_subunit"/>
</dbReference>
<dbReference type="STRING" id="983920.Y88_1610"/>
<dbReference type="InParanoid" id="F1Z7R3"/>
<dbReference type="AlphaFoldDB" id="F1Z7R3"/>
<dbReference type="EMBL" id="AEWJ01000035">
    <property type="protein sequence ID" value="EGD59361.1"/>
    <property type="molecule type" value="Genomic_DNA"/>
</dbReference>
<protein>
    <submittedName>
        <fullName evidence="2">NAD-dependent epimerase/dehydratase</fullName>
    </submittedName>
</protein>
<dbReference type="SUPFAM" id="SSF51735">
    <property type="entry name" value="NAD(P)-binding Rossmann-fold domains"/>
    <property type="match status" value="1"/>
</dbReference>
<dbReference type="Pfam" id="PF13460">
    <property type="entry name" value="NAD_binding_10"/>
    <property type="match status" value="1"/>
</dbReference>
<accession>F1Z7R3</accession>
<dbReference type="PANTHER" id="PTHR12126:SF11">
    <property type="entry name" value="NADH DEHYDROGENASE [UBIQUINONE] 1 ALPHA SUBCOMPLEX SUBUNIT 9, MITOCHONDRIAL"/>
    <property type="match status" value="1"/>
</dbReference>
<dbReference type="eggNOG" id="COG0702">
    <property type="taxonomic scope" value="Bacteria"/>
</dbReference>
<feature type="domain" description="NAD(P)-binding" evidence="1">
    <location>
        <begin position="18"/>
        <end position="158"/>
    </location>
</feature>
<evidence type="ECO:0000259" key="1">
    <source>
        <dbReference type="Pfam" id="PF13460"/>
    </source>
</evidence>
<dbReference type="InterPro" id="IPR016040">
    <property type="entry name" value="NAD(P)-bd_dom"/>
</dbReference>